<reference evidence="4" key="1">
    <citation type="journal article" date="2020" name="Nat. Commun.">
        <title>Large-scale genome sequencing of mycorrhizal fungi provides insights into the early evolution of symbiotic traits.</title>
        <authorList>
            <person name="Miyauchi S."/>
            <person name="Kiss E."/>
            <person name="Kuo A."/>
            <person name="Drula E."/>
            <person name="Kohler A."/>
            <person name="Sanchez-Garcia M."/>
            <person name="Morin E."/>
            <person name="Andreopoulos B."/>
            <person name="Barry K.W."/>
            <person name="Bonito G."/>
            <person name="Buee M."/>
            <person name="Carver A."/>
            <person name="Chen C."/>
            <person name="Cichocki N."/>
            <person name="Clum A."/>
            <person name="Culley D."/>
            <person name="Crous P.W."/>
            <person name="Fauchery L."/>
            <person name="Girlanda M."/>
            <person name="Hayes R.D."/>
            <person name="Keri Z."/>
            <person name="LaButti K."/>
            <person name="Lipzen A."/>
            <person name="Lombard V."/>
            <person name="Magnuson J."/>
            <person name="Maillard F."/>
            <person name="Murat C."/>
            <person name="Nolan M."/>
            <person name="Ohm R.A."/>
            <person name="Pangilinan J."/>
            <person name="Pereira M.F."/>
            <person name="Perotto S."/>
            <person name="Peter M."/>
            <person name="Pfister S."/>
            <person name="Riley R."/>
            <person name="Sitrit Y."/>
            <person name="Stielow J.B."/>
            <person name="Szollosi G."/>
            <person name="Zifcakova L."/>
            <person name="Stursova M."/>
            <person name="Spatafora J.W."/>
            <person name="Tedersoo L."/>
            <person name="Vaario L.M."/>
            <person name="Yamada A."/>
            <person name="Yan M."/>
            <person name="Wang P."/>
            <person name="Xu J."/>
            <person name="Bruns T."/>
            <person name="Baldrian P."/>
            <person name="Vilgalys R."/>
            <person name="Dunand C."/>
            <person name="Henrissat B."/>
            <person name="Grigoriev I.V."/>
            <person name="Hibbett D."/>
            <person name="Nagy L.G."/>
            <person name="Martin F.M."/>
        </authorList>
    </citation>
    <scope>NUCLEOTIDE SEQUENCE</scope>
    <source>
        <strain evidence="4">UH-Tt-Lm1</strain>
    </source>
</reference>
<dbReference type="EMBL" id="WIUZ02000017">
    <property type="protein sequence ID" value="KAF9780319.1"/>
    <property type="molecule type" value="Genomic_DNA"/>
</dbReference>
<evidence type="ECO:0000259" key="3">
    <source>
        <dbReference type="PROSITE" id="PS50103"/>
    </source>
</evidence>
<dbReference type="GO" id="GO:0008270">
    <property type="term" value="F:zinc ion binding"/>
    <property type="evidence" value="ECO:0007669"/>
    <property type="project" value="UniProtKB-KW"/>
</dbReference>
<accession>A0A9P6H7V2</accession>
<evidence type="ECO:0000313" key="4">
    <source>
        <dbReference type="EMBL" id="KAF9780319.1"/>
    </source>
</evidence>
<gene>
    <name evidence="4" type="ORF">BJ322DRAFT_332572</name>
</gene>
<comment type="caution">
    <text evidence="4">The sequence shown here is derived from an EMBL/GenBank/DDBJ whole genome shotgun (WGS) entry which is preliminary data.</text>
</comment>
<feature type="compositionally biased region" description="Low complexity" evidence="2">
    <location>
        <begin position="64"/>
        <end position="94"/>
    </location>
</feature>
<feature type="compositionally biased region" description="Polar residues" evidence="2">
    <location>
        <begin position="141"/>
        <end position="163"/>
    </location>
</feature>
<dbReference type="PROSITE" id="PS50103">
    <property type="entry name" value="ZF_C3H1"/>
    <property type="match status" value="1"/>
</dbReference>
<feature type="domain" description="C3H1-type" evidence="3">
    <location>
        <begin position="30"/>
        <end position="55"/>
    </location>
</feature>
<evidence type="ECO:0000256" key="2">
    <source>
        <dbReference type="SAM" id="MobiDB-lite"/>
    </source>
</evidence>
<organism evidence="4 5">
    <name type="scientific">Thelephora terrestris</name>
    <dbReference type="NCBI Taxonomy" id="56493"/>
    <lineage>
        <taxon>Eukaryota</taxon>
        <taxon>Fungi</taxon>
        <taxon>Dikarya</taxon>
        <taxon>Basidiomycota</taxon>
        <taxon>Agaricomycotina</taxon>
        <taxon>Agaricomycetes</taxon>
        <taxon>Thelephorales</taxon>
        <taxon>Thelephoraceae</taxon>
        <taxon>Thelephora</taxon>
    </lineage>
</organism>
<reference evidence="4" key="2">
    <citation type="submission" date="2020-11" db="EMBL/GenBank/DDBJ databases">
        <authorList>
            <consortium name="DOE Joint Genome Institute"/>
            <person name="Kuo A."/>
            <person name="Miyauchi S."/>
            <person name="Kiss E."/>
            <person name="Drula E."/>
            <person name="Kohler A."/>
            <person name="Sanchez-Garcia M."/>
            <person name="Andreopoulos B."/>
            <person name="Barry K.W."/>
            <person name="Bonito G."/>
            <person name="Buee M."/>
            <person name="Carver A."/>
            <person name="Chen C."/>
            <person name="Cichocki N."/>
            <person name="Clum A."/>
            <person name="Culley D."/>
            <person name="Crous P.W."/>
            <person name="Fauchery L."/>
            <person name="Girlanda M."/>
            <person name="Hayes R."/>
            <person name="Keri Z."/>
            <person name="Labutti K."/>
            <person name="Lipzen A."/>
            <person name="Lombard V."/>
            <person name="Magnuson J."/>
            <person name="Maillard F."/>
            <person name="Morin E."/>
            <person name="Murat C."/>
            <person name="Nolan M."/>
            <person name="Ohm R."/>
            <person name="Pangilinan J."/>
            <person name="Pereira M."/>
            <person name="Perotto S."/>
            <person name="Peter M."/>
            <person name="Riley R."/>
            <person name="Sitrit Y."/>
            <person name="Stielow B."/>
            <person name="Szollosi G."/>
            <person name="Zifcakova L."/>
            <person name="Stursova M."/>
            <person name="Spatafora J.W."/>
            <person name="Tedersoo L."/>
            <person name="Vaario L.-M."/>
            <person name="Yamada A."/>
            <person name="Yan M."/>
            <person name="Wang P."/>
            <person name="Xu J."/>
            <person name="Bruns T."/>
            <person name="Baldrian P."/>
            <person name="Vilgalys R."/>
            <person name="Henrissat B."/>
            <person name="Grigoriev I.V."/>
            <person name="Hibbett D."/>
            <person name="Nagy L.G."/>
            <person name="Martin F.M."/>
        </authorList>
    </citation>
    <scope>NUCLEOTIDE SEQUENCE</scope>
    <source>
        <strain evidence="4">UH-Tt-Lm1</strain>
    </source>
</reference>
<feature type="compositionally biased region" description="Low complexity" evidence="2">
    <location>
        <begin position="208"/>
        <end position="220"/>
    </location>
</feature>
<feature type="compositionally biased region" description="Low complexity" evidence="2">
    <location>
        <begin position="185"/>
        <end position="195"/>
    </location>
</feature>
<sequence length="332" mass="35773">MATSAMKIQPGTLSLHTYNTYRDMMTIQAPSKKPICQRYQRGECSGKCPYFHPASLPPQSAPLKTTPTTSKQPKSTPNPTKLPTQPTPSTSTPTSPQPPKKEEKSVSIPVVPGRQGQKVSSTSSRPAKPQTSQVPVPPTHPSRQSRSSTLVSGSQTEAQMFNSDDSRVKGSKGTPSSVSPRPQNVVSSSVAISAVTPRSVEPTPMQETPSSPSTSGTSPSRKNGGRGKKKPEKSENSTTEVHLSRESVPPEQLSIPESSLAQRDQTQSHQDGKSVGNICINYPVRRIRVHTITIPNWPVFHPCARSCMMDLATGDSAKITTRRITATEGFAR</sequence>
<dbReference type="Proteomes" id="UP000736335">
    <property type="component" value="Unassembled WGS sequence"/>
</dbReference>
<dbReference type="AlphaFoldDB" id="A0A9P6H7V2"/>
<protein>
    <recommendedName>
        <fullName evidence="3">C3H1-type domain-containing protein</fullName>
    </recommendedName>
</protein>
<dbReference type="OrthoDB" id="10595601at2759"/>
<feature type="region of interest" description="Disordered" evidence="2">
    <location>
        <begin position="55"/>
        <end position="276"/>
    </location>
</feature>
<evidence type="ECO:0000256" key="1">
    <source>
        <dbReference type="PROSITE-ProRule" id="PRU00723"/>
    </source>
</evidence>
<feature type="compositionally biased region" description="Polar residues" evidence="2">
    <location>
        <begin position="117"/>
        <end position="134"/>
    </location>
</feature>
<keyword evidence="1" id="KW-0862">Zinc</keyword>
<feature type="zinc finger region" description="C3H1-type" evidence="1">
    <location>
        <begin position="30"/>
        <end position="55"/>
    </location>
</feature>
<proteinExistence type="predicted"/>
<evidence type="ECO:0000313" key="5">
    <source>
        <dbReference type="Proteomes" id="UP000736335"/>
    </source>
</evidence>
<keyword evidence="5" id="KW-1185">Reference proteome</keyword>
<feature type="compositionally biased region" description="Polar residues" evidence="2">
    <location>
        <begin position="173"/>
        <end position="184"/>
    </location>
</feature>
<feature type="compositionally biased region" description="Polar residues" evidence="2">
    <location>
        <begin position="255"/>
        <end position="269"/>
    </location>
</feature>
<keyword evidence="1" id="KW-0863">Zinc-finger</keyword>
<keyword evidence="1" id="KW-0479">Metal-binding</keyword>
<name>A0A9P6H7V2_9AGAM</name>
<dbReference type="InterPro" id="IPR000571">
    <property type="entry name" value="Znf_CCCH"/>
</dbReference>